<dbReference type="Pfam" id="PF13967">
    <property type="entry name" value="RSN1_TM"/>
    <property type="match status" value="1"/>
</dbReference>
<evidence type="ECO:0000313" key="12">
    <source>
        <dbReference type="EMBL" id="GIL75227.1"/>
    </source>
</evidence>
<evidence type="ECO:0000256" key="6">
    <source>
        <dbReference type="ARBA" id="ARBA00023136"/>
    </source>
</evidence>
<evidence type="ECO:0000313" key="14">
    <source>
        <dbReference type="Proteomes" id="UP000747110"/>
    </source>
</evidence>
<keyword evidence="3" id="KW-0813">Transport</keyword>
<name>A0A8J4C4D1_9CHLO</name>
<feature type="compositionally biased region" description="Gly residues" evidence="7">
    <location>
        <begin position="979"/>
        <end position="988"/>
    </location>
</feature>
<feature type="region of interest" description="Disordered" evidence="7">
    <location>
        <begin position="244"/>
        <end position="291"/>
    </location>
</feature>
<evidence type="ECO:0000256" key="1">
    <source>
        <dbReference type="ARBA" id="ARBA00004141"/>
    </source>
</evidence>
<keyword evidence="6 8" id="KW-0472">Membrane</keyword>
<feature type="transmembrane region" description="Helical" evidence="8">
    <location>
        <begin position="1527"/>
        <end position="1547"/>
    </location>
</feature>
<feature type="domain" description="CSC1/OSCA1-like 7TM region" evidence="9">
    <location>
        <begin position="1316"/>
        <end position="1546"/>
    </location>
</feature>
<feature type="transmembrane region" description="Helical" evidence="8">
    <location>
        <begin position="1553"/>
        <end position="1570"/>
    </location>
</feature>
<dbReference type="PANTHER" id="PTHR13018">
    <property type="entry name" value="PROBABLE MEMBRANE PROTEIN DUF221-RELATED"/>
    <property type="match status" value="1"/>
</dbReference>
<proteinExistence type="inferred from homology"/>
<sequence length="1633" mass="178469">MADISKQDSAWDSIIGVKNQVSDTTILTGLWISSVVGVAVTILFAVLQRASLLYKYRLVASHVRVKPPKLREHGLISLIDWAIKSISVSDVEFILSAGLDALIMVKMCALGVQLFLPICILGLIVLLPLHWTGGASKQMDAYQSGFMRLTMANIPQGSQIFWVHVIFVYIYLAWAMFLLRWHYHQYLTIRQHYLRKGNDVNLWRALYEEHKQPSEESEKIRSLLLSVPLIKAFMPSFVPISAGSSTPAQGSDDESEVYPRGGLAPAGETARKRSPRDGSAPPGVRSLLRPKDGAQVRAACLSDMMSREACTDAAPNIMRRSLPQHGTQSGYVVTPRPGALDGPERILRRATLSLGSPRTAVAGGSDQKMLRVLQKQQLQLRYQSRRKLTASPRELAAHWSELAREPSADPTPFPKGDSQGSEKAGTATDGERGSGGKRGPVAEAAEGSQHHEEPDPEVAVAEITAAAGMVATSTAETGMAAATHADIVPELTQQPTCPPPNAQLACKSSGMVLSHETCDSSYRPQHGGSGSVALQFPGLDVGVTSLGSSVLAVDICGACRNSASSESTMQLNPDAHLLEWWLERRNVVIPLSGRTPLRTLREQLEASLGQRASLEQDSGGELQDNALLDVDLTRPSVGHRKTVNAEDWDGRRVAVLAQHYAVLVTDVMERSPGEDGHSGKSGVQGDTINATNVTAPYRRQTSCLPRWLRSWCDLQYGKQAARKLNPKLSSISFDDNFGSDVNRVLHNNPVTCGSPNQYNRVRGSLVNTAMPSPKHSRSRSIGNPLAPPMTLLELSSAAARGDLGGIGTLPGTGSLSGPRAPASLGLTPSASSGHRGGGERLLRLFEMMAQGAHEKLAAMGGMMMGDPGQTQESNPIGHAAATNNPAFAQSVRAVATPTSSASSGACQLSQYLRSRSVGHGPAAAVGGQAQSANGLAVTAPGGAVAGLRSSAAWAHQERPRDNGAGTRAVAEALELPEGRQGGRASGGDGESDCTGRGGDGGATSDAVVSKTDAGMAEDLAADASVRREQGVTDDANAAEVETGKAASSGSNPAAVLARWEVVRQAVWSGRVAQLPWRHRYSVVSATFLRLFPEEFDRAIQVINFKTVDLLLMQVDRHMAQYEYAVQYEEKTGKQLFGRDGFCGLVGQRRRLREHHLKEINALLDKVRKARVEAANTAQTSSWIVFFRTQRAAAMASQCIIHAEDNRQFRVHPAPGPDEVNWSALWSNFRGRDLRRNLMRPLVALMVVFPIGIFTGGLTQLDYLLCPSHSCASLEEGSNIWRSSNCTEAIKKREEGFSQQLSWDWYCGQKDPFAKLLKRLVVAWLPSLLLILWQGMVLPLFFTFVVQFSRQARSLSEADRLVAKNMFYFGIFNVFLGGVVGSTIIQGINSAIEKGPSEIFNLVGTYVPTSSNFFINYTMFRVLVSVPMRMLWPHIGIRMYLIRRYLRFSCIITQRERAFLMAPVSPRYGFEVGMVMIIFLIGFAFSVVSPLLLVMAVFFFVVSWLFWRWALLYVYVRKYEGGGTMWPFIFNRVMVCMAIFPVFTACVFITKHAYVQAIVLLVTFPVILIRFHKYCYYRFETGLKAMPLEATVAAPCARVEPWVYTPPPLLTNLAGWHPDWSKCWMGWNMPVLYG</sequence>
<evidence type="ECO:0000256" key="2">
    <source>
        <dbReference type="ARBA" id="ARBA00007779"/>
    </source>
</evidence>
<feature type="domain" description="CSC1/OSCA1-like cytosolic" evidence="11">
    <location>
        <begin position="1082"/>
        <end position="1222"/>
    </location>
</feature>
<dbReference type="Pfam" id="PF02714">
    <property type="entry name" value="RSN1_7TM"/>
    <property type="match status" value="1"/>
</dbReference>
<feature type="transmembrane region" description="Helical" evidence="8">
    <location>
        <begin position="1320"/>
        <end position="1345"/>
    </location>
</feature>
<evidence type="ECO:0000259" key="10">
    <source>
        <dbReference type="Pfam" id="PF13967"/>
    </source>
</evidence>
<feature type="transmembrane region" description="Helical" evidence="8">
    <location>
        <begin position="26"/>
        <end position="47"/>
    </location>
</feature>
<feature type="domain" description="CSC1/OSCA1-like N-terminal transmembrane" evidence="10">
    <location>
        <begin position="26"/>
        <end position="180"/>
    </location>
</feature>
<evidence type="ECO:0000256" key="5">
    <source>
        <dbReference type="ARBA" id="ARBA00022989"/>
    </source>
</evidence>
<comment type="similarity">
    <text evidence="2">Belongs to the CSC1 (TC 1.A.17) family.</text>
</comment>
<feature type="transmembrane region" description="Helical" evidence="8">
    <location>
        <begin position="1490"/>
        <end position="1515"/>
    </location>
</feature>
<evidence type="ECO:0000256" key="3">
    <source>
        <dbReference type="ARBA" id="ARBA00022448"/>
    </source>
</evidence>
<dbReference type="Proteomes" id="UP000722791">
    <property type="component" value="Unassembled WGS sequence"/>
</dbReference>
<feature type="transmembrane region" description="Helical" evidence="8">
    <location>
        <begin position="1411"/>
        <end position="1431"/>
    </location>
</feature>
<dbReference type="EMBL" id="BNCQ01000013">
    <property type="protein sequence ID" value="GIM03099.1"/>
    <property type="molecule type" value="Genomic_DNA"/>
</dbReference>
<comment type="subcellular location">
    <subcellularLocation>
        <location evidence="1">Membrane</location>
        <topology evidence="1">Multi-pass membrane protein</topology>
    </subcellularLocation>
</comment>
<evidence type="ECO:0000259" key="11">
    <source>
        <dbReference type="Pfam" id="PF14703"/>
    </source>
</evidence>
<dbReference type="InterPro" id="IPR003864">
    <property type="entry name" value="CSC1/OSCA1-like_7TM"/>
</dbReference>
<evidence type="ECO:0000256" key="7">
    <source>
        <dbReference type="SAM" id="MobiDB-lite"/>
    </source>
</evidence>
<keyword evidence="5 8" id="KW-1133">Transmembrane helix</keyword>
<feature type="transmembrane region" description="Helical" evidence="8">
    <location>
        <begin position="108"/>
        <end position="131"/>
    </location>
</feature>
<keyword evidence="14" id="KW-1185">Reference proteome</keyword>
<dbReference type="GO" id="GO:0005227">
    <property type="term" value="F:calcium-activated cation channel activity"/>
    <property type="evidence" value="ECO:0007669"/>
    <property type="project" value="InterPro"/>
</dbReference>
<dbReference type="Pfam" id="PF14703">
    <property type="entry name" value="PHM7_cyt"/>
    <property type="match status" value="1"/>
</dbReference>
<feature type="region of interest" description="Disordered" evidence="7">
    <location>
        <begin position="403"/>
        <end position="456"/>
    </location>
</feature>
<evidence type="ECO:0000259" key="9">
    <source>
        <dbReference type="Pfam" id="PF02714"/>
    </source>
</evidence>
<feature type="region of interest" description="Disordered" evidence="7">
    <location>
        <begin position="1021"/>
        <end position="1049"/>
    </location>
</feature>
<feature type="region of interest" description="Disordered" evidence="7">
    <location>
        <begin position="321"/>
        <end position="342"/>
    </location>
</feature>
<evidence type="ECO:0000256" key="4">
    <source>
        <dbReference type="ARBA" id="ARBA00022692"/>
    </source>
</evidence>
<accession>A0A8J4C4D1</accession>
<organism evidence="12 14">
    <name type="scientific">Volvox reticuliferus</name>
    <dbReference type="NCBI Taxonomy" id="1737510"/>
    <lineage>
        <taxon>Eukaryota</taxon>
        <taxon>Viridiplantae</taxon>
        <taxon>Chlorophyta</taxon>
        <taxon>core chlorophytes</taxon>
        <taxon>Chlorophyceae</taxon>
        <taxon>CS clade</taxon>
        <taxon>Chlamydomonadales</taxon>
        <taxon>Volvocaceae</taxon>
        <taxon>Volvox</taxon>
    </lineage>
</organism>
<comment type="caution">
    <text evidence="12">The sequence shown here is derived from an EMBL/GenBank/DDBJ whole genome shotgun (WGS) entry which is preliminary data.</text>
</comment>
<dbReference type="EMBL" id="BNCP01000007">
    <property type="protein sequence ID" value="GIL75227.1"/>
    <property type="molecule type" value="Genomic_DNA"/>
</dbReference>
<feature type="transmembrane region" description="Helical" evidence="8">
    <location>
        <begin position="160"/>
        <end position="181"/>
    </location>
</feature>
<evidence type="ECO:0000313" key="13">
    <source>
        <dbReference type="EMBL" id="GIM03099.1"/>
    </source>
</evidence>
<feature type="region of interest" description="Disordered" evidence="7">
    <location>
        <begin position="973"/>
        <end position="1006"/>
    </location>
</feature>
<reference evidence="12" key="1">
    <citation type="journal article" date="2021" name="Proc. Natl. Acad. Sci. U.S.A.">
        <title>Three genomes in the algal genus Volvox reveal the fate of a haploid sex-determining region after a transition to homothallism.</title>
        <authorList>
            <person name="Yamamoto K."/>
            <person name="Hamaji T."/>
            <person name="Kawai-Toyooka H."/>
            <person name="Matsuzaki R."/>
            <person name="Takahashi F."/>
            <person name="Nishimura Y."/>
            <person name="Kawachi M."/>
            <person name="Noguchi H."/>
            <person name="Minakuchi Y."/>
            <person name="Umen J.G."/>
            <person name="Toyoda A."/>
            <person name="Nozaki H."/>
        </authorList>
    </citation>
    <scope>NUCLEOTIDE SEQUENCE</scope>
    <source>
        <strain evidence="13">NIES-3785</strain>
        <strain evidence="12">NIES-3786</strain>
    </source>
</reference>
<dbReference type="InterPro" id="IPR027815">
    <property type="entry name" value="CSC1/OSCA1-like_cyt"/>
</dbReference>
<protein>
    <recommendedName>
        <fullName evidence="15">ERD4-related membrane protein</fullName>
    </recommendedName>
</protein>
<feature type="transmembrane region" description="Helical" evidence="8">
    <location>
        <begin position="1366"/>
        <end position="1391"/>
    </location>
</feature>
<feature type="region of interest" description="Disordered" evidence="7">
    <location>
        <begin position="809"/>
        <end position="837"/>
    </location>
</feature>
<evidence type="ECO:0000256" key="8">
    <source>
        <dbReference type="SAM" id="Phobius"/>
    </source>
</evidence>
<dbReference type="InterPro" id="IPR032880">
    <property type="entry name" value="CSC1/OSCA1-like_N"/>
</dbReference>
<dbReference type="OrthoDB" id="1689567at2759"/>
<feature type="transmembrane region" description="Helical" evidence="8">
    <location>
        <begin position="1467"/>
        <end position="1484"/>
    </location>
</feature>
<keyword evidence="4 8" id="KW-0812">Transmembrane</keyword>
<evidence type="ECO:0008006" key="15">
    <source>
        <dbReference type="Google" id="ProtNLM"/>
    </source>
</evidence>
<dbReference type="Proteomes" id="UP000747110">
    <property type="component" value="Unassembled WGS sequence"/>
</dbReference>
<dbReference type="PANTHER" id="PTHR13018:SF5">
    <property type="entry name" value="RE44586P"/>
    <property type="match status" value="1"/>
</dbReference>
<dbReference type="GO" id="GO:0005886">
    <property type="term" value="C:plasma membrane"/>
    <property type="evidence" value="ECO:0007669"/>
    <property type="project" value="TreeGrafter"/>
</dbReference>
<gene>
    <name evidence="12" type="ORF">Vretifemale_5057</name>
    <name evidence="13" type="ORF">Vretimale_7897</name>
</gene>
<dbReference type="InterPro" id="IPR045122">
    <property type="entry name" value="Csc1-like"/>
</dbReference>
<feature type="transmembrane region" description="Helical" evidence="8">
    <location>
        <begin position="1237"/>
        <end position="1257"/>
    </location>
</feature>